<dbReference type="AlphaFoldDB" id="A0AA88IVW1"/>
<dbReference type="EMBL" id="BTGU01000082">
    <property type="protein sequence ID" value="GMN58923.1"/>
    <property type="molecule type" value="Genomic_DNA"/>
</dbReference>
<organism evidence="2 3">
    <name type="scientific">Ficus carica</name>
    <name type="common">Common fig</name>
    <dbReference type="NCBI Taxonomy" id="3494"/>
    <lineage>
        <taxon>Eukaryota</taxon>
        <taxon>Viridiplantae</taxon>
        <taxon>Streptophyta</taxon>
        <taxon>Embryophyta</taxon>
        <taxon>Tracheophyta</taxon>
        <taxon>Spermatophyta</taxon>
        <taxon>Magnoliopsida</taxon>
        <taxon>eudicotyledons</taxon>
        <taxon>Gunneridae</taxon>
        <taxon>Pentapetalae</taxon>
        <taxon>rosids</taxon>
        <taxon>fabids</taxon>
        <taxon>Rosales</taxon>
        <taxon>Moraceae</taxon>
        <taxon>Ficeae</taxon>
        <taxon>Ficus</taxon>
    </lineage>
</organism>
<evidence type="ECO:0000313" key="3">
    <source>
        <dbReference type="Proteomes" id="UP001187192"/>
    </source>
</evidence>
<evidence type="ECO:0000313" key="2">
    <source>
        <dbReference type="EMBL" id="GMN58923.1"/>
    </source>
</evidence>
<accession>A0AA88IVW1</accession>
<keyword evidence="3" id="KW-1185">Reference proteome</keyword>
<feature type="compositionally biased region" description="Acidic residues" evidence="1">
    <location>
        <begin position="1"/>
        <end position="11"/>
    </location>
</feature>
<feature type="compositionally biased region" description="Gly residues" evidence="1">
    <location>
        <begin position="91"/>
        <end position="102"/>
    </location>
</feature>
<evidence type="ECO:0000256" key="1">
    <source>
        <dbReference type="SAM" id="MobiDB-lite"/>
    </source>
</evidence>
<feature type="compositionally biased region" description="Basic and acidic residues" evidence="1">
    <location>
        <begin position="109"/>
        <end position="131"/>
    </location>
</feature>
<feature type="compositionally biased region" description="Basic and acidic residues" evidence="1">
    <location>
        <begin position="28"/>
        <end position="42"/>
    </location>
</feature>
<feature type="compositionally biased region" description="Basic and acidic residues" evidence="1">
    <location>
        <begin position="72"/>
        <end position="90"/>
    </location>
</feature>
<sequence length="149" mass="16496">MREIEGGDGEGDGAIGGRAKEIIATPGRRFECQSYRRQEKGGHSHISARRQHSNGKGASASVASNQARAKKKANDERLRGEEREREERGGPSEGGETVGTVGGRRRKRGPIEYGEKGEGVYSGEERERSEGLRNFGENPRELRKMREMK</sequence>
<gene>
    <name evidence="2" type="ORF">TIFTF001_028021</name>
</gene>
<feature type="compositionally biased region" description="Basic and acidic residues" evidence="1">
    <location>
        <begin position="138"/>
        <end position="149"/>
    </location>
</feature>
<feature type="region of interest" description="Disordered" evidence="1">
    <location>
        <begin position="1"/>
        <end position="149"/>
    </location>
</feature>
<dbReference type="Proteomes" id="UP001187192">
    <property type="component" value="Unassembled WGS sequence"/>
</dbReference>
<comment type="caution">
    <text evidence="2">The sequence shown here is derived from an EMBL/GenBank/DDBJ whole genome shotgun (WGS) entry which is preliminary data.</text>
</comment>
<protein>
    <submittedName>
        <fullName evidence="2">Uncharacterized protein</fullName>
    </submittedName>
</protein>
<proteinExistence type="predicted"/>
<reference evidence="2" key="1">
    <citation type="submission" date="2023-07" db="EMBL/GenBank/DDBJ databases">
        <title>draft genome sequence of fig (Ficus carica).</title>
        <authorList>
            <person name="Takahashi T."/>
            <person name="Nishimura K."/>
        </authorList>
    </citation>
    <scope>NUCLEOTIDE SEQUENCE</scope>
</reference>
<name>A0AA88IVW1_FICCA</name>